<dbReference type="InterPro" id="IPR036182">
    <property type="entry name" value="PCuAC_sf"/>
</dbReference>
<dbReference type="InterPro" id="IPR007410">
    <property type="entry name" value="LpqE-like"/>
</dbReference>
<protein>
    <submittedName>
        <fullName evidence="2">Copper chaperone PCu(A)C</fullName>
    </submittedName>
</protein>
<evidence type="ECO:0000313" key="3">
    <source>
        <dbReference type="Proteomes" id="UP000275663"/>
    </source>
</evidence>
<dbReference type="PANTHER" id="PTHR36302">
    <property type="entry name" value="BLR7088 PROTEIN"/>
    <property type="match status" value="1"/>
</dbReference>
<dbReference type="KEGG" id="upv:EJN92_11210"/>
<keyword evidence="3" id="KW-1185">Reference proteome</keyword>
<dbReference type="EMBL" id="CP034464">
    <property type="protein sequence ID" value="AZP12523.1"/>
    <property type="molecule type" value="Genomic_DNA"/>
</dbReference>
<gene>
    <name evidence="2" type="ORF">EJN92_11210</name>
</gene>
<dbReference type="SUPFAM" id="SSF110087">
    <property type="entry name" value="DR1885-like metal-binding protein"/>
    <property type="match status" value="1"/>
</dbReference>
<evidence type="ECO:0000256" key="1">
    <source>
        <dbReference type="SAM" id="SignalP"/>
    </source>
</evidence>
<accession>A0A3Q9BQZ5</accession>
<feature type="signal peptide" evidence="1">
    <location>
        <begin position="1"/>
        <end position="20"/>
    </location>
</feature>
<dbReference type="Proteomes" id="UP000275663">
    <property type="component" value="Chromosome"/>
</dbReference>
<dbReference type="Gene3D" id="2.60.40.1890">
    <property type="entry name" value="PCu(A)C copper chaperone"/>
    <property type="match status" value="1"/>
</dbReference>
<dbReference type="OrthoDB" id="9796962at2"/>
<proteinExistence type="predicted"/>
<name>A0A3Q9BQZ5_9BURK</name>
<keyword evidence="1" id="KW-0732">Signal</keyword>
<dbReference type="RefSeq" id="WP_126127903.1">
    <property type="nucleotide sequence ID" value="NZ_CP034464.1"/>
</dbReference>
<sequence>MKKLLVTPLLALCFSTAAQAQVSVKDAWVRATVPQQKVTGAFLQITSVKEMRLVAISSPVAASAELHKMEMDGDVMKMRAIDELALPAGKMQELKPGSYHIMLMNLKAPVKEGELVPLTLVVEGKDRKRESIQVQAIAKSINQAAAPAMHH</sequence>
<organism evidence="2 3">
    <name type="scientific">Undibacterium parvum</name>
    <dbReference type="NCBI Taxonomy" id="401471"/>
    <lineage>
        <taxon>Bacteria</taxon>
        <taxon>Pseudomonadati</taxon>
        <taxon>Pseudomonadota</taxon>
        <taxon>Betaproteobacteria</taxon>
        <taxon>Burkholderiales</taxon>
        <taxon>Oxalobacteraceae</taxon>
        <taxon>Undibacterium</taxon>
    </lineage>
</organism>
<dbReference type="InterPro" id="IPR058248">
    <property type="entry name" value="Lxx211020-like"/>
</dbReference>
<dbReference type="Pfam" id="PF04314">
    <property type="entry name" value="PCuAC"/>
    <property type="match status" value="1"/>
</dbReference>
<feature type="chain" id="PRO_5018689603" evidence="1">
    <location>
        <begin position="21"/>
        <end position="151"/>
    </location>
</feature>
<dbReference type="PANTHER" id="PTHR36302:SF1">
    <property type="entry name" value="COPPER CHAPERONE PCU(A)C"/>
    <property type="match status" value="1"/>
</dbReference>
<reference evidence="2 3" key="1">
    <citation type="journal article" date="2011" name="Int. J. Syst. Evol. Microbiol.">
        <title>Description of Undibacterium oligocarboniphilum sp. nov., isolated from purified water, and Undibacterium pigrum strain CCUG 49012 as the type strain of Undibacterium parvum sp. nov., and emended descriptions of the genus Undibacterium and the species Undibacterium pigrum.</title>
        <authorList>
            <person name="Eder W."/>
            <person name="Wanner G."/>
            <person name="Ludwig W."/>
            <person name="Busse H.J."/>
            <person name="Ziemke-Kageler F."/>
            <person name="Lang E."/>
        </authorList>
    </citation>
    <scope>NUCLEOTIDE SEQUENCE [LARGE SCALE GENOMIC DNA]</scope>
    <source>
        <strain evidence="2 3">DSM 23061</strain>
    </source>
</reference>
<evidence type="ECO:0000313" key="2">
    <source>
        <dbReference type="EMBL" id="AZP12523.1"/>
    </source>
</evidence>
<dbReference type="AlphaFoldDB" id="A0A3Q9BQZ5"/>